<keyword evidence="15" id="KW-0458">Lysosome</keyword>
<keyword evidence="7" id="KW-0808">Transferase</keyword>
<keyword evidence="9" id="KW-0479">Metal-binding</keyword>
<reference evidence="23 24" key="1">
    <citation type="submission" date="2020-08" db="EMBL/GenBank/DDBJ databases">
        <authorList>
            <person name="Koutsovoulos G."/>
            <person name="Danchin GJ E."/>
        </authorList>
    </citation>
    <scope>NUCLEOTIDE SEQUENCE [LARGE SCALE GENOMIC DNA]</scope>
</reference>
<dbReference type="Pfam" id="PF13639">
    <property type="entry name" value="zf-RING_2"/>
    <property type="match status" value="1"/>
</dbReference>
<dbReference type="InterPro" id="IPR001841">
    <property type="entry name" value="Znf_RING"/>
</dbReference>
<evidence type="ECO:0000256" key="15">
    <source>
        <dbReference type="ARBA" id="ARBA00023228"/>
    </source>
</evidence>
<dbReference type="SUPFAM" id="SSF57850">
    <property type="entry name" value="RING/U-box"/>
    <property type="match status" value="1"/>
</dbReference>
<dbReference type="Proteomes" id="UP000580250">
    <property type="component" value="Unassembled WGS sequence"/>
</dbReference>
<evidence type="ECO:0000256" key="8">
    <source>
        <dbReference type="ARBA" id="ARBA00022707"/>
    </source>
</evidence>
<evidence type="ECO:0000313" key="23">
    <source>
        <dbReference type="EMBL" id="CAD2166962.1"/>
    </source>
</evidence>
<proteinExistence type="predicted"/>
<dbReference type="GO" id="GO:0008270">
    <property type="term" value="F:zinc ion binding"/>
    <property type="evidence" value="ECO:0007669"/>
    <property type="project" value="UniProtKB-KW"/>
</dbReference>
<dbReference type="OrthoDB" id="10057496at2759"/>
<evidence type="ECO:0000256" key="21">
    <source>
        <dbReference type="SAM" id="MobiDB-lite"/>
    </source>
</evidence>
<evidence type="ECO:0000256" key="10">
    <source>
        <dbReference type="ARBA" id="ARBA00022753"/>
    </source>
</evidence>
<dbReference type="CDD" id="cd16489">
    <property type="entry name" value="mRING-CH-C4HC2H_ZNRF"/>
    <property type="match status" value="1"/>
</dbReference>
<keyword evidence="10" id="KW-0967">Endosome</keyword>
<evidence type="ECO:0000256" key="13">
    <source>
        <dbReference type="ARBA" id="ARBA00022833"/>
    </source>
</evidence>
<evidence type="ECO:0000256" key="19">
    <source>
        <dbReference type="ARBA" id="ARBA00042305"/>
    </source>
</evidence>
<evidence type="ECO:0000256" key="17">
    <source>
        <dbReference type="ARBA" id="ARBA00040227"/>
    </source>
</evidence>
<dbReference type="PANTHER" id="PTHR46661">
    <property type="entry name" value="E3 UBIQUITIN-PROTEIN LIGASE ZNRF1-LIKE PROTEIN"/>
    <property type="match status" value="1"/>
</dbReference>
<dbReference type="SMART" id="SM00184">
    <property type="entry name" value="RING"/>
    <property type="match status" value="1"/>
</dbReference>
<comment type="subcellular location">
    <subcellularLocation>
        <location evidence="3">Endosome</location>
    </subcellularLocation>
    <subcellularLocation>
        <location evidence="4">Lysosome</location>
    </subcellularLocation>
    <subcellularLocation>
        <location evidence="2">Membrane</location>
        <topology evidence="2">Peripheral membrane protein</topology>
    </subcellularLocation>
</comment>
<feature type="domain" description="RING-type" evidence="22">
    <location>
        <begin position="234"/>
        <end position="274"/>
    </location>
</feature>
<keyword evidence="16" id="KW-0449">Lipoprotein</keyword>
<dbReference type="EMBL" id="CAJEWN010000122">
    <property type="protein sequence ID" value="CAD2166962.1"/>
    <property type="molecule type" value="Genomic_DNA"/>
</dbReference>
<dbReference type="GO" id="GO:0005768">
    <property type="term" value="C:endosome"/>
    <property type="evidence" value="ECO:0007669"/>
    <property type="project" value="UniProtKB-SubCell"/>
</dbReference>
<dbReference type="GO" id="GO:0005764">
    <property type="term" value="C:lysosome"/>
    <property type="evidence" value="ECO:0007669"/>
    <property type="project" value="UniProtKB-SubCell"/>
</dbReference>
<organism evidence="23 24">
    <name type="scientific">Meloidogyne enterolobii</name>
    <name type="common">Root-knot nematode worm</name>
    <name type="synonym">Meloidogyne mayaguensis</name>
    <dbReference type="NCBI Taxonomy" id="390850"/>
    <lineage>
        <taxon>Eukaryota</taxon>
        <taxon>Metazoa</taxon>
        <taxon>Ecdysozoa</taxon>
        <taxon>Nematoda</taxon>
        <taxon>Chromadorea</taxon>
        <taxon>Rhabditida</taxon>
        <taxon>Tylenchina</taxon>
        <taxon>Tylenchomorpha</taxon>
        <taxon>Tylenchoidea</taxon>
        <taxon>Meloidogynidae</taxon>
        <taxon>Meloidogyninae</taxon>
        <taxon>Meloidogyne</taxon>
    </lineage>
</organism>
<evidence type="ECO:0000256" key="7">
    <source>
        <dbReference type="ARBA" id="ARBA00022679"/>
    </source>
</evidence>
<dbReference type="GO" id="GO:0016020">
    <property type="term" value="C:membrane"/>
    <property type="evidence" value="ECO:0007669"/>
    <property type="project" value="UniProtKB-SubCell"/>
</dbReference>
<name>A0A6V7UWE9_MELEN</name>
<feature type="region of interest" description="Disordered" evidence="21">
    <location>
        <begin position="1"/>
        <end position="74"/>
    </location>
</feature>
<comment type="caution">
    <text evidence="23">The sequence shown here is derived from an EMBL/GenBank/DDBJ whole genome shotgun (WGS) entry which is preliminary data.</text>
</comment>
<feature type="compositionally biased region" description="Low complexity" evidence="21">
    <location>
        <begin position="49"/>
        <end position="60"/>
    </location>
</feature>
<protein>
    <recommendedName>
        <fullName evidence="17">E3 ubiquitin-protein ligase ZNRF1</fullName>
        <ecNumber evidence="6">2.3.2.27</ecNumber>
    </recommendedName>
    <alternativeName>
        <fullName evidence="18">RING-type E3 ubiquitin transferase ZNRF1</fullName>
    </alternativeName>
    <alternativeName>
        <fullName evidence="19">Zinc/RING finger protein 1</fullName>
    </alternativeName>
</protein>
<feature type="compositionally biased region" description="Low complexity" evidence="21">
    <location>
        <begin position="89"/>
        <end position="102"/>
    </location>
</feature>
<dbReference type="PANTHER" id="PTHR46661:SF4">
    <property type="entry name" value="RING-TYPE DOMAIN-CONTAINING PROTEIN"/>
    <property type="match status" value="1"/>
</dbReference>
<evidence type="ECO:0000259" key="22">
    <source>
        <dbReference type="PROSITE" id="PS50089"/>
    </source>
</evidence>
<dbReference type="FunFam" id="3.30.40.10:FF:000235">
    <property type="entry name" value="E3 ubiquitin-protein ligase ZNRF1"/>
    <property type="match status" value="1"/>
</dbReference>
<dbReference type="AlphaFoldDB" id="A0A6V7UWE9"/>
<feature type="region of interest" description="Disordered" evidence="21">
    <location>
        <begin position="89"/>
        <end position="132"/>
    </location>
</feature>
<dbReference type="EC" id="2.3.2.27" evidence="6"/>
<dbReference type="GO" id="GO:0061630">
    <property type="term" value="F:ubiquitin protein ligase activity"/>
    <property type="evidence" value="ECO:0007669"/>
    <property type="project" value="UniProtKB-EC"/>
</dbReference>
<evidence type="ECO:0000256" key="12">
    <source>
        <dbReference type="ARBA" id="ARBA00022786"/>
    </source>
</evidence>
<evidence type="ECO:0000256" key="4">
    <source>
        <dbReference type="ARBA" id="ARBA00004371"/>
    </source>
</evidence>
<comment type="catalytic activity">
    <reaction evidence="1">
        <text>S-ubiquitinyl-[E2 ubiquitin-conjugating enzyme]-L-cysteine + [acceptor protein]-L-lysine = [E2 ubiquitin-conjugating enzyme]-L-cysteine + N(6)-ubiquitinyl-[acceptor protein]-L-lysine.</text>
        <dbReference type="EC" id="2.3.2.27"/>
    </reaction>
</comment>
<accession>A0A6V7UWE9</accession>
<keyword evidence="8" id="KW-0519">Myristate</keyword>
<evidence type="ECO:0000313" key="24">
    <source>
        <dbReference type="Proteomes" id="UP000580250"/>
    </source>
</evidence>
<evidence type="ECO:0000256" key="18">
    <source>
        <dbReference type="ARBA" id="ARBA00042177"/>
    </source>
</evidence>
<evidence type="ECO:0000256" key="20">
    <source>
        <dbReference type="PROSITE-ProRule" id="PRU00175"/>
    </source>
</evidence>
<dbReference type="InterPro" id="IPR051878">
    <property type="entry name" value="ZNRF_ubiq-protein_ligase"/>
</dbReference>
<dbReference type="Gene3D" id="3.30.40.10">
    <property type="entry name" value="Zinc/RING finger domain, C3HC4 (zinc finger)"/>
    <property type="match status" value="1"/>
</dbReference>
<dbReference type="PROSITE" id="PS50089">
    <property type="entry name" value="ZF_RING_2"/>
    <property type="match status" value="1"/>
</dbReference>
<evidence type="ECO:0000256" key="11">
    <source>
        <dbReference type="ARBA" id="ARBA00022771"/>
    </source>
</evidence>
<dbReference type="GO" id="GO:0043161">
    <property type="term" value="P:proteasome-mediated ubiquitin-dependent protein catabolic process"/>
    <property type="evidence" value="ECO:0007669"/>
    <property type="project" value="TreeGrafter"/>
</dbReference>
<gene>
    <name evidence="23" type="ORF">MENT_LOCUS18251</name>
</gene>
<evidence type="ECO:0000256" key="2">
    <source>
        <dbReference type="ARBA" id="ARBA00004170"/>
    </source>
</evidence>
<keyword evidence="13" id="KW-0862">Zinc</keyword>
<evidence type="ECO:0000256" key="16">
    <source>
        <dbReference type="ARBA" id="ARBA00023288"/>
    </source>
</evidence>
<keyword evidence="11 20" id="KW-0863">Zinc-finger</keyword>
<evidence type="ECO:0000256" key="5">
    <source>
        <dbReference type="ARBA" id="ARBA00004906"/>
    </source>
</evidence>
<evidence type="ECO:0000256" key="9">
    <source>
        <dbReference type="ARBA" id="ARBA00022723"/>
    </source>
</evidence>
<evidence type="ECO:0000256" key="1">
    <source>
        <dbReference type="ARBA" id="ARBA00000900"/>
    </source>
</evidence>
<feature type="compositionally biased region" description="Polar residues" evidence="21">
    <location>
        <begin position="39"/>
        <end position="48"/>
    </location>
</feature>
<comment type="pathway">
    <text evidence="5">Protein modification; protein ubiquitination.</text>
</comment>
<keyword evidence="14" id="KW-0472">Membrane</keyword>
<dbReference type="GO" id="GO:0070936">
    <property type="term" value="P:protein K48-linked ubiquitination"/>
    <property type="evidence" value="ECO:0007669"/>
    <property type="project" value="TreeGrafter"/>
</dbReference>
<keyword evidence="12" id="KW-0833">Ubl conjugation pathway</keyword>
<sequence>MGQRSSVQQPGADVAHRPRTSSDISNGLASRHQRHRSNNQRSRFQQNDTSSSSSSPSNRTSTDEDNRSEEDGAGDFNFASILMSHLGLSSGVSPSTTGPSNSAQRTNVQRSEGGSTLNNGSRRALVSNSASSAGELLSSGRLEALLRGMEDSLSASNSASSSSMRVMGTQKQQAALGRLRQSLPLLQLIGRDIKCPVCHKIVPLKDVEMHLVMCFTRPVLSYNDDVLTADKGECSICLEDMSEGDNIARLPCLCIYHKICIDEWFKRKNTCPEHPPVEDD</sequence>
<dbReference type="InterPro" id="IPR013083">
    <property type="entry name" value="Znf_RING/FYVE/PHD"/>
</dbReference>
<evidence type="ECO:0000256" key="14">
    <source>
        <dbReference type="ARBA" id="ARBA00023136"/>
    </source>
</evidence>
<feature type="compositionally biased region" description="Polar residues" evidence="21">
    <location>
        <begin position="103"/>
        <end position="121"/>
    </location>
</feature>
<evidence type="ECO:0000256" key="6">
    <source>
        <dbReference type="ARBA" id="ARBA00012483"/>
    </source>
</evidence>
<evidence type="ECO:0000256" key="3">
    <source>
        <dbReference type="ARBA" id="ARBA00004177"/>
    </source>
</evidence>